<comment type="catalytic activity">
    <reaction evidence="7">
        <text>L-dopachrome = 5,6-dihydroxyindole-2-carboxylate</text>
        <dbReference type="Rhea" id="RHEA:13041"/>
        <dbReference type="ChEBI" id="CHEBI:16875"/>
        <dbReference type="ChEBI" id="CHEBI:57509"/>
        <dbReference type="EC" id="5.3.3.12"/>
    </reaction>
</comment>
<protein>
    <recommendedName>
        <fullName evidence="12">L-dopachrome isomerase</fullName>
        <ecNumber evidence="9">5.3.2.1</ecNumber>
        <ecNumber evidence="8">5.3.3.12</ecNumber>
    </recommendedName>
    <alternativeName>
        <fullName evidence="10">L-dopachrome tautomerase</fullName>
    </alternativeName>
    <alternativeName>
        <fullName evidence="11">Phenylpyruvate tautomerase</fullName>
    </alternativeName>
</protein>
<dbReference type="GO" id="GO:0005615">
    <property type="term" value="C:extracellular space"/>
    <property type="evidence" value="ECO:0007669"/>
    <property type="project" value="UniProtKB-KW"/>
</dbReference>
<proteinExistence type="inferred from homology"/>
<comment type="catalytic activity">
    <reaction evidence="6">
        <text>3-phenylpyruvate = enol-phenylpyruvate</text>
        <dbReference type="Rhea" id="RHEA:17097"/>
        <dbReference type="ChEBI" id="CHEBI:16815"/>
        <dbReference type="ChEBI" id="CHEBI:18005"/>
        <dbReference type="EC" id="5.3.2.1"/>
    </reaction>
</comment>
<evidence type="ECO:0000256" key="11">
    <source>
        <dbReference type="ARBA" id="ARBA00041912"/>
    </source>
</evidence>
<comment type="similarity">
    <text evidence="2">Belongs to the MIF family.</text>
</comment>
<dbReference type="InterPro" id="IPR014347">
    <property type="entry name" value="Tautomerase/MIF_sf"/>
</dbReference>
<evidence type="ECO:0000313" key="14">
    <source>
        <dbReference type="Proteomes" id="UP001221757"/>
    </source>
</evidence>
<dbReference type="InterPro" id="IPR001398">
    <property type="entry name" value="Macrophage_inhib_fac"/>
</dbReference>
<dbReference type="Proteomes" id="UP001221757">
    <property type="component" value="Unassembled WGS sequence"/>
</dbReference>
<dbReference type="GO" id="GO:0004167">
    <property type="term" value="F:dopachrome isomerase activity"/>
    <property type="evidence" value="ECO:0007669"/>
    <property type="project" value="UniProtKB-EC"/>
</dbReference>
<name>A0AAD7GC48_MYCRO</name>
<evidence type="ECO:0000256" key="8">
    <source>
        <dbReference type="ARBA" id="ARBA00038932"/>
    </source>
</evidence>
<sequence>MPSLELTVNVPIPNDTEFALEFSKVAAKALGKPEATVAVTTSVNKALAFAGTLEPAFVLTVISLDNLNPEANEKYSAALSEFFQSKLGIPNDRGYITFHDPGKGYLGFKGTTIETLLAKA</sequence>
<evidence type="ECO:0000256" key="6">
    <source>
        <dbReference type="ARBA" id="ARBA00036735"/>
    </source>
</evidence>
<dbReference type="Pfam" id="PF01187">
    <property type="entry name" value="MIF"/>
    <property type="match status" value="1"/>
</dbReference>
<evidence type="ECO:0000256" key="4">
    <source>
        <dbReference type="ARBA" id="ARBA00022525"/>
    </source>
</evidence>
<dbReference type="AlphaFoldDB" id="A0AAD7GC48"/>
<keyword evidence="3" id="KW-0202">Cytokine</keyword>
<gene>
    <name evidence="13" type="ORF">B0H17DRAFT_1161462</name>
</gene>
<keyword evidence="5" id="KW-0413">Isomerase</keyword>
<evidence type="ECO:0000256" key="9">
    <source>
        <dbReference type="ARBA" id="ARBA00039086"/>
    </source>
</evidence>
<comment type="subcellular location">
    <subcellularLocation>
        <location evidence="1">Secreted</location>
    </subcellularLocation>
</comment>
<evidence type="ECO:0000256" key="10">
    <source>
        <dbReference type="ARBA" id="ARBA00041631"/>
    </source>
</evidence>
<accession>A0AAD7GC48</accession>
<evidence type="ECO:0000256" key="7">
    <source>
        <dbReference type="ARBA" id="ARBA00036823"/>
    </source>
</evidence>
<evidence type="ECO:0000256" key="1">
    <source>
        <dbReference type="ARBA" id="ARBA00004613"/>
    </source>
</evidence>
<keyword evidence="4" id="KW-0964">Secreted</keyword>
<evidence type="ECO:0000256" key="2">
    <source>
        <dbReference type="ARBA" id="ARBA00005851"/>
    </source>
</evidence>
<dbReference type="PANTHER" id="PTHR11954:SF6">
    <property type="entry name" value="MACROPHAGE MIGRATION INHIBITORY FACTOR"/>
    <property type="match status" value="1"/>
</dbReference>
<evidence type="ECO:0000256" key="5">
    <source>
        <dbReference type="ARBA" id="ARBA00023235"/>
    </source>
</evidence>
<evidence type="ECO:0000256" key="12">
    <source>
        <dbReference type="ARBA" id="ARBA00042730"/>
    </source>
</evidence>
<dbReference type="EC" id="5.3.2.1" evidence="9"/>
<organism evidence="13 14">
    <name type="scientific">Mycena rosella</name>
    <name type="common">Pink bonnet</name>
    <name type="synonym">Agaricus rosellus</name>
    <dbReference type="NCBI Taxonomy" id="1033263"/>
    <lineage>
        <taxon>Eukaryota</taxon>
        <taxon>Fungi</taxon>
        <taxon>Dikarya</taxon>
        <taxon>Basidiomycota</taxon>
        <taxon>Agaricomycotina</taxon>
        <taxon>Agaricomycetes</taxon>
        <taxon>Agaricomycetidae</taxon>
        <taxon>Agaricales</taxon>
        <taxon>Marasmiineae</taxon>
        <taxon>Mycenaceae</taxon>
        <taxon>Mycena</taxon>
    </lineage>
</organism>
<keyword evidence="14" id="KW-1185">Reference proteome</keyword>
<comment type="caution">
    <text evidence="13">The sequence shown here is derived from an EMBL/GenBank/DDBJ whole genome shotgun (WGS) entry which is preliminary data.</text>
</comment>
<dbReference type="PANTHER" id="PTHR11954">
    <property type="entry name" value="D-DOPACHROME DECARBOXYLASE"/>
    <property type="match status" value="1"/>
</dbReference>
<dbReference type="EC" id="5.3.3.12" evidence="8"/>
<dbReference type="GO" id="GO:0050178">
    <property type="term" value="F:phenylpyruvate tautomerase activity"/>
    <property type="evidence" value="ECO:0007669"/>
    <property type="project" value="UniProtKB-EC"/>
</dbReference>
<evidence type="ECO:0000313" key="13">
    <source>
        <dbReference type="EMBL" id="KAJ7677250.1"/>
    </source>
</evidence>
<reference evidence="13" key="1">
    <citation type="submission" date="2023-03" db="EMBL/GenBank/DDBJ databases">
        <title>Massive genome expansion in bonnet fungi (Mycena s.s.) driven by repeated elements and novel gene families across ecological guilds.</title>
        <authorList>
            <consortium name="Lawrence Berkeley National Laboratory"/>
            <person name="Harder C.B."/>
            <person name="Miyauchi S."/>
            <person name="Viragh M."/>
            <person name="Kuo A."/>
            <person name="Thoen E."/>
            <person name="Andreopoulos B."/>
            <person name="Lu D."/>
            <person name="Skrede I."/>
            <person name="Drula E."/>
            <person name="Henrissat B."/>
            <person name="Morin E."/>
            <person name="Kohler A."/>
            <person name="Barry K."/>
            <person name="LaButti K."/>
            <person name="Morin E."/>
            <person name="Salamov A."/>
            <person name="Lipzen A."/>
            <person name="Mereny Z."/>
            <person name="Hegedus B."/>
            <person name="Baldrian P."/>
            <person name="Stursova M."/>
            <person name="Weitz H."/>
            <person name="Taylor A."/>
            <person name="Grigoriev I.V."/>
            <person name="Nagy L.G."/>
            <person name="Martin F."/>
            <person name="Kauserud H."/>
        </authorList>
    </citation>
    <scope>NUCLEOTIDE SEQUENCE</scope>
    <source>
        <strain evidence="13">CBHHK067</strain>
    </source>
</reference>
<evidence type="ECO:0000256" key="3">
    <source>
        <dbReference type="ARBA" id="ARBA00022514"/>
    </source>
</evidence>
<dbReference type="EMBL" id="JARKIE010000140">
    <property type="protein sequence ID" value="KAJ7677250.1"/>
    <property type="molecule type" value="Genomic_DNA"/>
</dbReference>
<dbReference type="Gene3D" id="3.30.429.10">
    <property type="entry name" value="Macrophage Migration Inhibitory Factor"/>
    <property type="match status" value="1"/>
</dbReference>
<dbReference type="SUPFAM" id="SSF55331">
    <property type="entry name" value="Tautomerase/MIF"/>
    <property type="match status" value="1"/>
</dbReference>